<dbReference type="EMBL" id="ADAD01000125">
    <property type="protein sequence ID" value="EEY34890.1"/>
    <property type="molecule type" value="Genomic_DNA"/>
</dbReference>
<comment type="subcellular location">
    <subcellularLocation>
        <location evidence="8">Cytoplasm</location>
    </subcellularLocation>
</comment>
<feature type="binding site" evidence="8">
    <location>
        <position position="131"/>
    </location>
    <ligand>
        <name>L-tryptophan</name>
        <dbReference type="ChEBI" id="CHEBI:57912"/>
    </ligand>
</feature>
<evidence type="ECO:0000256" key="5">
    <source>
        <dbReference type="ARBA" id="ARBA00022917"/>
    </source>
</evidence>
<dbReference type="SUPFAM" id="SSF52374">
    <property type="entry name" value="Nucleotidylyl transferase"/>
    <property type="match status" value="1"/>
</dbReference>
<proteinExistence type="inferred from homology"/>
<sequence>MRSLSGIQPSGNLHIGNYFGAIKQFVEFQDKYEGLYFLANYHALTSSPKGEDLKRNTVNAILDYLALGLDPEKSIIFLQSDVPEHTELSWILANVAPMGLLERAHSYKDKTAKGIKPNVGLFTYPILMAADILMYDPDVVPVGKDQKQHVEITRDIAIKFNETYGKEVFKLPEEKIVENVAVVPGVDGDKMSKSYGNVINMFIPKKEIKKQIMGIVTDSTPLEEPKNPDNNITKLYSLLATEAEVEEMKRKFSEGNYGYGHAKNELFEKFIDYFNPFIEKREKLEKNIDYVYDVLKEGAFKARSIAQKKMEEVRSTVGLLKI</sequence>
<evidence type="ECO:0000256" key="3">
    <source>
        <dbReference type="ARBA" id="ARBA00022741"/>
    </source>
</evidence>
<dbReference type="PANTHER" id="PTHR43766:SF1">
    <property type="entry name" value="TRYPTOPHAN--TRNA LIGASE, MITOCHONDRIAL"/>
    <property type="match status" value="1"/>
</dbReference>
<keyword evidence="4 8" id="KW-0067">ATP-binding</keyword>
<dbReference type="NCBIfam" id="TIGR00233">
    <property type="entry name" value="trpS"/>
    <property type="match status" value="1"/>
</dbReference>
<dbReference type="InterPro" id="IPR001412">
    <property type="entry name" value="aa-tRNA-synth_I_CS"/>
</dbReference>
<dbReference type="Proteomes" id="UP000004226">
    <property type="component" value="Unassembled WGS sequence"/>
</dbReference>
<dbReference type="Pfam" id="PF00579">
    <property type="entry name" value="tRNA-synt_1b"/>
    <property type="match status" value="1"/>
</dbReference>
<feature type="short sequence motif" description="'KMSKS' region" evidence="8">
    <location>
        <begin position="190"/>
        <end position="194"/>
    </location>
</feature>
<evidence type="ECO:0000256" key="4">
    <source>
        <dbReference type="ARBA" id="ARBA00022840"/>
    </source>
</evidence>
<dbReference type="FunFam" id="1.10.240.10:FF:000005">
    <property type="entry name" value="Tryptophan--tRNA ligase"/>
    <property type="match status" value="1"/>
</dbReference>
<evidence type="ECO:0000256" key="6">
    <source>
        <dbReference type="ARBA" id="ARBA00023146"/>
    </source>
</evidence>
<dbReference type="AlphaFoldDB" id="D0GLT7"/>
<dbReference type="InterPro" id="IPR002306">
    <property type="entry name" value="Trp-tRNA-ligase"/>
</dbReference>
<feature type="binding site" evidence="8">
    <location>
        <begin position="8"/>
        <end position="10"/>
    </location>
    <ligand>
        <name>ATP</name>
        <dbReference type="ChEBI" id="CHEBI:30616"/>
    </ligand>
</feature>
<dbReference type="GO" id="GO:0004830">
    <property type="term" value="F:tryptophan-tRNA ligase activity"/>
    <property type="evidence" value="ECO:0007669"/>
    <property type="project" value="UniProtKB-UniRule"/>
</dbReference>
<dbReference type="PANTHER" id="PTHR43766">
    <property type="entry name" value="TRYPTOPHAN--TRNA LIGASE, MITOCHONDRIAL"/>
    <property type="match status" value="1"/>
</dbReference>
<keyword evidence="8" id="KW-0963">Cytoplasm</keyword>
<feature type="short sequence motif" description="'HIGH' region" evidence="8">
    <location>
        <begin position="9"/>
        <end position="17"/>
    </location>
</feature>
<dbReference type="PROSITE" id="PS00178">
    <property type="entry name" value="AA_TRNA_LIGASE_I"/>
    <property type="match status" value="1"/>
</dbReference>
<evidence type="ECO:0000256" key="2">
    <source>
        <dbReference type="ARBA" id="ARBA00022598"/>
    </source>
</evidence>
<evidence type="ECO:0000256" key="1">
    <source>
        <dbReference type="ARBA" id="ARBA00005594"/>
    </source>
</evidence>
<dbReference type="EC" id="6.1.1.2" evidence="8"/>
<keyword evidence="2 8" id="KW-0436">Ligase</keyword>
<gene>
    <name evidence="8 10" type="primary">trpS</name>
    <name evidence="10" type="ORF">HMPREF0554_1642</name>
</gene>
<dbReference type="RefSeq" id="WP_006807491.1">
    <property type="nucleotide sequence ID" value="NZ_ADAD01000125.1"/>
</dbReference>
<feature type="binding site" evidence="8">
    <location>
        <begin position="16"/>
        <end position="17"/>
    </location>
    <ligand>
        <name>ATP</name>
        <dbReference type="ChEBI" id="CHEBI:30616"/>
    </ligand>
</feature>
<keyword evidence="5 8" id="KW-0648">Protein biosynthesis</keyword>
<keyword evidence="3 8" id="KW-0547">Nucleotide-binding</keyword>
<name>D0GLT7_9FUSO</name>
<accession>D0GLT7</accession>
<dbReference type="GO" id="GO:0005829">
    <property type="term" value="C:cytosol"/>
    <property type="evidence" value="ECO:0007669"/>
    <property type="project" value="TreeGrafter"/>
</dbReference>
<keyword evidence="11" id="KW-1185">Reference proteome</keyword>
<comment type="similarity">
    <text evidence="1 8 9">Belongs to the class-I aminoacyl-tRNA synthetase family.</text>
</comment>
<dbReference type="Gene3D" id="3.40.50.620">
    <property type="entry name" value="HUPs"/>
    <property type="match status" value="1"/>
</dbReference>
<dbReference type="CDD" id="cd00806">
    <property type="entry name" value="TrpRS_core"/>
    <property type="match status" value="1"/>
</dbReference>
<feature type="binding site" evidence="8">
    <location>
        <begin position="190"/>
        <end position="194"/>
    </location>
    <ligand>
        <name>ATP</name>
        <dbReference type="ChEBI" id="CHEBI:30616"/>
    </ligand>
</feature>
<dbReference type="GO" id="GO:0006436">
    <property type="term" value="P:tryptophanyl-tRNA aminoacylation"/>
    <property type="evidence" value="ECO:0007669"/>
    <property type="project" value="UniProtKB-UniRule"/>
</dbReference>
<reference evidence="10 11" key="1">
    <citation type="submission" date="2009-10" db="EMBL/GenBank/DDBJ databases">
        <authorList>
            <person name="Harkins D.M."/>
            <person name="Madupu R."/>
            <person name="Durkin A.S."/>
            <person name="Torralba M."/>
            <person name="Methe B."/>
            <person name="Sutton G.G."/>
            <person name="Strausberg R.L."/>
            <person name="Nelson K.E."/>
        </authorList>
    </citation>
    <scope>NUCLEOTIDE SEQUENCE [LARGE SCALE GENOMIC DNA]</scope>
    <source>
        <strain evidence="10 11">F0264</strain>
    </source>
</reference>
<dbReference type="InterPro" id="IPR002305">
    <property type="entry name" value="aa-tRNA-synth_Ic"/>
</dbReference>
<dbReference type="eggNOG" id="COG0180">
    <property type="taxonomic scope" value="Bacteria"/>
</dbReference>
<comment type="caution">
    <text evidence="10">The sequence shown here is derived from an EMBL/GenBank/DDBJ whole genome shotgun (WGS) entry which is preliminary data.</text>
</comment>
<dbReference type="InterPro" id="IPR024109">
    <property type="entry name" value="Trp-tRNA-ligase_bac-type"/>
</dbReference>
<comment type="catalytic activity">
    <reaction evidence="7 8">
        <text>tRNA(Trp) + L-tryptophan + ATP = L-tryptophyl-tRNA(Trp) + AMP + diphosphate + H(+)</text>
        <dbReference type="Rhea" id="RHEA:24080"/>
        <dbReference type="Rhea" id="RHEA-COMP:9671"/>
        <dbReference type="Rhea" id="RHEA-COMP:9705"/>
        <dbReference type="ChEBI" id="CHEBI:15378"/>
        <dbReference type="ChEBI" id="CHEBI:30616"/>
        <dbReference type="ChEBI" id="CHEBI:33019"/>
        <dbReference type="ChEBI" id="CHEBI:57912"/>
        <dbReference type="ChEBI" id="CHEBI:78442"/>
        <dbReference type="ChEBI" id="CHEBI:78535"/>
        <dbReference type="ChEBI" id="CHEBI:456215"/>
        <dbReference type="EC" id="6.1.1.2"/>
    </reaction>
</comment>
<dbReference type="Gene3D" id="1.10.240.10">
    <property type="entry name" value="Tyrosyl-Transfer RNA Synthetase"/>
    <property type="match status" value="1"/>
</dbReference>
<dbReference type="HAMAP" id="MF_00140_B">
    <property type="entry name" value="Trp_tRNA_synth_B"/>
    <property type="match status" value="1"/>
</dbReference>
<feature type="binding site" evidence="8">
    <location>
        <begin position="143"/>
        <end position="145"/>
    </location>
    <ligand>
        <name>ATP</name>
        <dbReference type="ChEBI" id="CHEBI:30616"/>
    </ligand>
</feature>
<evidence type="ECO:0000256" key="9">
    <source>
        <dbReference type="RuleBase" id="RU363036"/>
    </source>
</evidence>
<dbReference type="InterPro" id="IPR050203">
    <property type="entry name" value="Trp-tRNA_synthetase"/>
</dbReference>
<dbReference type="InterPro" id="IPR014729">
    <property type="entry name" value="Rossmann-like_a/b/a_fold"/>
</dbReference>
<feature type="binding site" evidence="8">
    <location>
        <position position="183"/>
    </location>
    <ligand>
        <name>ATP</name>
        <dbReference type="ChEBI" id="CHEBI:30616"/>
    </ligand>
</feature>
<protein>
    <recommendedName>
        <fullName evidence="8">Tryptophan--tRNA ligase</fullName>
        <ecNumber evidence="8">6.1.1.2</ecNumber>
    </recommendedName>
    <alternativeName>
        <fullName evidence="8">Tryptophanyl-tRNA synthetase</fullName>
        <shortName evidence="8">TrpRS</shortName>
    </alternativeName>
</protein>
<comment type="function">
    <text evidence="8">Catalyzes the attachment of tryptophan to tRNA(Trp).</text>
</comment>
<evidence type="ECO:0000256" key="7">
    <source>
        <dbReference type="ARBA" id="ARBA00049929"/>
    </source>
</evidence>
<keyword evidence="6 8" id="KW-0030">Aminoacyl-tRNA synthetase</keyword>
<evidence type="ECO:0000256" key="8">
    <source>
        <dbReference type="HAMAP-Rule" id="MF_00140"/>
    </source>
</evidence>
<organism evidence="10 11">
    <name type="scientific">Pseudoleptotrichia goodfellowii F0264</name>
    <dbReference type="NCBI Taxonomy" id="596323"/>
    <lineage>
        <taxon>Bacteria</taxon>
        <taxon>Fusobacteriati</taxon>
        <taxon>Fusobacteriota</taxon>
        <taxon>Fusobacteriia</taxon>
        <taxon>Fusobacteriales</taxon>
        <taxon>Leptotrichiaceae</taxon>
        <taxon>Pseudoleptotrichia</taxon>
    </lineage>
</organism>
<comment type="subunit">
    <text evidence="8">Homodimer.</text>
</comment>
<evidence type="ECO:0000313" key="10">
    <source>
        <dbReference type="EMBL" id="EEY34890.1"/>
    </source>
</evidence>
<dbReference type="PRINTS" id="PR01039">
    <property type="entry name" value="TRNASYNTHTRP"/>
</dbReference>
<evidence type="ECO:0000313" key="11">
    <source>
        <dbReference type="Proteomes" id="UP000004226"/>
    </source>
</evidence>
<dbReference type="GO" id="GO:0005524">
    <property type="term" value="F:ATP binding"/>
    <property type="evidence" value="ECO:0007669"/>
    <property type="project" value="UniProtKB-UniRule"/>
</dbReference>